<keyword evidence="1" id="KW-0343">GTPase activation</keyword>
<dbReference type="Gene3D" id="1.10.555.10">
    <property type="entry name" value="Rho GTPase activation protein"/>
    <property type="match status" value="1"/>
</dbReference>
<feature type="compositionally biased region" description="Polar residues" evidence="2">
    <location>
        <begin position="665"/>
        <end position="676"/>
    </location>
</feature>
<feature type="compositionally biased region" description="Basic residues" evidence="2">
    <location>
        <begin position="426"/>
        <end position="440"/>
    </location>
</feature>
<dbReference type="SMART" id="SM00324">
    <property type="entry name" value="RhoGAP"/>
    <property type="match status" value="1"/>
</dbReference>
<dbReference type="InterPro" id="IPR051025">
    <property type="entry name" value="RhoGAP"/>
</dbReference>
<feature type="region of interest" description="Disordered" evidence="2">
    <location>
        <begin position="1"/>
        <end position="24"/>
    </location>
</feature>
<dbReference type="Pfam" id="PF00620">
    <property type="entry name" value="RhoGAP"/>
    <property type="match status" value="1"/>
</dbReference>
<dbReference type="PROSITE" id="PS50238">
    <property type="entry name" value="RHOGAP"/>
    <property type="match status" value="1"/>
</dbReference>
<dbReference type="PANTHER" id="PTHR15228">
    <property type="entry name" value="SPERMATHECAL PHYSIOLOGY VARIANT"/>
    <property type="match status" value="1"/>
</dbReference>
<evidence type="ECO:0000256" key="1">
    <source>
        <dbReference type="ARBA" id="ARBA00022468"/>
    </source>
</evidence>
<feature type="compositionally biased region" description="Polar residues" evidence="2">
    <location>
        <begin position="945"/>
        <end position="958"/>
    </location>
</feature>
<evidence type="ECO:0000313" key="4">
    <source>
        <dbReference type="EMBL" id="KAH7349974.1"/>
    </source>
</evidence>
<dbReference type="EMBL" id="JAGPXD010000006">
    <property type="protein sequence ID" value="KAH7349974.1"/>
    <property type="molecule type" value="Genomic_DNA"/>
</dbReference>
<dbReference type="GO" id="GO:0060237">
    <property type="term" value="P:regulation of fungal-type cell wall organization"/>
    <property type="evidence" value="ECO:0007669"/>
    <property type="project" value="TreeGrafter"/>
</dbReference>
<reference evidence="4" key="1">
    <citation type="journal article" date="2021" name="Nat. Commun.">
        <title>Genetic determinants of endophytism in the Arabidopsis root mycobiome.</title>
        <authorList>
            <person name="Mesny F."/>
            <person name="Miyauchi S."/>
            <person name="Thiergart T."/>
            <person name="Pickel B."/>
            <person name="Atanasova L."/>
            <person name="Karlsson M."/>
            <person name="Huettel B."/>
            <person name="Barry K.W."/>
            <person name="Haridas S."/>
            <person name="Chen C."/>
            <person name="Bauer D."/>
            <person name="Andreopoulos W."/>
            <person name="Pangilinan J."/>
            <person name="LaButti K."/>
            <person name="Riley R."/>
            <person name="Lipzen A."/>
            <person name="Clum A."/>
            <person name="Drula E."/>
            <person name="Henrissat B."/>
            <person name="Kohler A."/>
            <person name="Grigoriev I.V."/>
            <person name="Martin F.M."/>
            <person name="Hacquard S."/>
        </authorList>
    </citation>
    <scope>NUCLEOTIDE SEQUENCE</scope>
    <source>
        <strain evidence="4">MPI-CAGE-AT-0016</strain>
    </source>
</reference>
<evidence type="ECO:0000259" key="3">
    <source>
        <dbReference type="PROSITE" id="PS50238"/>
    </source>
</evidence>
<dbReference type="SUPFAM" id="SSF48350">
    <property type="entry name" value="GTPase activation domain, GAP"/>
    <property type="match status" value="1"/>
</dbReference>
<feature type="compositionally biased region" description="Low complexity" evidence="2">
    <location>
        <begin position="873"/>
        <end position="942"/>
    </location>
</feature>
<keyword evidence="5" id="KW-1185">Reference proteome</keyword>
<feature type="compositionally biased region" description="Polar residues" evidence="2">
    <location>
        <begin position="589"/>
        <end position="600"/>
    </location>
</feature>
<dbReference type="PANTHER" id="PTHR15228:SF25">
    <property type="entry name" value="F-BAR DOMAIN-CONTAINING PROTEIN"/>
    <property type="match status" value="1"/>
</dbReference>
<dbReference type="Proteomes" id="UP000813385">
    <property type="component" value="Unassembled WGS sequence"/>
</dbReference>
<dbReference type="CDD" id="cd04396">
    <property type="entry name" value="RhoGAP_fSAC7_BAG7"/>
    <property type="match status" value="1"/>
</dbReference>
<protein>
    <submittedName>
        <fullName evidence="4">Rho-GTPase-activating protein</fullName>
    </submittedName>
</protein>
<name>A0A8K0T6J7_9PEZI</name>
<evidence type="ECO:0000256" key="2">
    <source>
        <dbReference type="SAM" id="MobiDB-lite"/>
    </source>
</evidence>
<feature type="compositionally biased region" description="Basic and acidic residues" evidence="2">
    <location>
        <begin position="540"/>
        <end position="549"/>
    </location>
</feature>
<dbReference type="AlphaFoldDB" id="A0A8K0T6J7"/>
<feature type="compositionally biased region" description="Polar residues" evidence="2">
    <location>
        <begin position="640"/>
        <end position="653"/>
    </location>
</feature>
<feature type="compositionally biased region" description="Basic and acidic residues" evidence="2">
    <location>
        <begin position="1"/>
        <end position="12"/>
    </location>
</feature>
<proteinExistence type="predicted"/>
<evidence type="ECO:0000313" key="5">
    <source>
        <dbReference type="Proteomes" id="UP000813385"/>
    </source>
</evidence>
<sequence length="958" mass="102610">MSAAPDPKDGALHHATSPPNKRDLKSWWKGFKLPSKHQEPQGTDSFACASSFEPSAVFSEDVQSQFDASLHPLDYILQQQDAYVHRRHIVVSSEATATLRLVSPARGDGRSFMTSRMHASCVPSASPTKTSQTKQTVLPETRPQGIFGVPLRQSITYANVAISLIDENGKSYIYGYVPIVVAKCGVFLKEKATGVEGIFRLSGSEKRIKELKLAFDSPDRYGKGLVWDGYTVHDAANVLRRYLNDLPEPVVPLDLYEQFRQPLKGATKQAVGDAEGPQLKEGFDEKRAIAQYQHLITELPPLNRQLLLYILDLLAVFAAKSDENRMTSQNLAAIFQPGMLSHPDHAMAPEEYRLNQCVIIFLIENQDHFLIGMQGTGGADEQTKKEIENGTPPISGPTTPNPVRKSTLARSASNASAGAESVRREGKLRRNRSTSSRHSRHDGSTTPNSPGLIATPSSGLGRSNTVPSKKSPHLAAGRFHRDISPLSSPKGAALHEVISPTTPQDPKARFERSPAPSSTAPTAAGASSLAPGSMAGSGRSQERLLDLPHDPSTPQKNQNLQGLFQRTPSGEAERRQPNKLKKRRGPGSVNPSAQSSTTSLNAYSAAPSPAYEAANPMESAMPIPENSEPKWPAGFEVHSETTPRASQVPSSDTLHPDNALKRQKSPPTSLHSSFNEGSDMDQLDEIANTTTTETAEKEKKKRWRLSRTRKDDAGSSPPGITSPRMTLGVNDNADVSATSIGSSVNRPRKSFTGESSDQGYSAYDGAGGQDRDSGRDESKGPIGWIRSKYREAKENAEQRRNKSPPADSRQATGLSAAILPTRGKSIDLKRDEAKTLAPQQPPISQQASAPTSAAPKPAPTSAPTSAPAPAPVTAPTAAPAAAPAAAQSSVQSSVQPSAQPSVQPSEQPQAQSSVQQSAQQPVQPPAQSSVQPSAQQPVAVAPEANQEQQPVAVPPTSQ</sequence>
<accession>A0A8K0T6J7</accession>
<feature type="region of interest" description="Disordered" evidence="2">
    <location>
        <begin position="373"/>
        <end position="958"/>
    </location>
</feature>
<organism evidence="4 5">
    <name type="scientific">Plectosphaerella cucumerina</name>
    <dbReference type="NCBI Taxonomy" id="40658"/>
    <lineage>
        <taxon>Eukaryota</taxon>
        <taxon>Fungi</taxon>
        <taxon>Dikarya</taxon>
        <taxon>Ascomycota</taxon>
        <taxon>Pezizomycotina</taxon>
        <taxon>Sordariomycetes</taxon>
        <taxon>Hypocreomycetidae</taxon>
        <taxon>Glomerellales</taxon>
        <taxon>Plectosphaerellaceae</taxon>
        <taxon>Plectosphaerella</taxon>
    </lineage>
</organism>
<feature type="compositionally biased region" description="Pro residues" evidence="2">
    <location>
        <begin position="856"/>
        <end position="872"/>
    </location>
</feature>
<feature type="domain" description="Rho-GAP" evidence="3">
    <location>
        <begin position="162"/>
        <end position="370"/>
    </location>
</feature>
<feature type="compositionally biased region" description="Polar residues" evidence="2">
    <location>
        <begin position="733"/>
        <end position="745"/>
    </location>
</feature>
<comment type="caution">
    <text evidence="4">The sequence shown here is derived from an EMBL/GenBank/DDBJ whole genome shotgun (WGS) entry which is preliminary data.</text>
</comment>
<dbReference type="GO" id="GO:0005938">
    <property type="term" value="C:cell cortex"/>
    <property type="evidence" value="ECO:0007669"/>
    <property type="project" value="TreeGrafter"/>
</dbReference>
<dbReference type="GO" id="GO:0007165">
    <property type="term" value="P:signal transduction"/>
    <property type="evidence" value="ECO:0007669"/>
    <property type="project" value="InterPro"/>
</dbReference>
<feature type="compositionally biased region" description="Basic and acidic residues" evidence="2">
    <location>
        <begin position="824"/>
        <end position="834"/>
    </location>
</feature>
<feature type="compositionally biased region" description="Low complexity" evidence="2">
    <location>
        <begin position="601"/>
        <end position="615"/>
    </location>
</feature>
<gene>
    <name evidence="4" type="ORF">B0T11DRAFT_232344</name>
</gene>
<dbReference type="InterPro" id="IPR008936">
    <property type="entry name" value="Rho_GTPase_activation_prot"/>
</dbReference>
<feature type="compositionally biased region" description="Basic and acidic residues" evidence="2">
    <location>
        <begin position="769"/>
        <end position="779"/>
    </location>
</feature>
<dbReference type="InterPro" id="IPR000198">
    <property type="entry name" value="RhoGAP_dom"/>
</dbReference>
<feature type="compositionally biased region" description="Low complexity" evidence="2">
    <location>
        <begin position="513"/>
        <end position="538"/>
    </location>
</feature>
<feature type="compositionally biased region" description="Basic and acidic residues" evidence="2">
    <location>
        <begin position="788"/>
        <end position="800"/>
    </location>
</feature>
<dbReference type="OrthoDB" id="3196451at2759"/>
<feature type="compositionally biased region" description="Polar residues" evidence="2">
    <location>
        <begin position="455"/>
        <end position="468"/>
    </location>
</feature>
<dbReference type="GO" id="GO:0005096">
    <property type="term" value="F:GTPase activator activity"/>
    <property type="evidence" value="ECO:0007669"/>
    <property type="project" value="UniProtKB-KW"/>
</dbReference>
<feature type="compositionally biased region" description="Polar residues" evidence="2">
    <location>
        <begin position="552"/>
        <end position="568"/>
    </location>
</feature>
<feature type="compositionally biased region" description="Low complexity" evidence="2">
    <location>
        <begin position="842"/>
        <end position="855"/>
    </location>
</feature>